<dbReference type="SMART" id="SM00905">
    <property type="entry name" value="FolB"/>
    <property type="match status" value="1"/>
</dbReference>
<dbReference type="SUPFAM" id="SSF55620">
    <property type="entry name" value="Tetrahydrobiopterin biosynthesis enzymes-like"/>
    <property type="match status" value="1"/>
</dbReference>
<evidence type="ECO:0000313" key="9">
    <source>
        <dbReference type="EMBL" id="RDD62419.1"/>
    </source>
</evidence>
<dbReference type="Pfam" id="PF02152">
    <property type="entry name" value="FolB"/>
    <property type="match status" value="1"/>
</dbReference>
<evidence type="ECO:0000259" key="8">
    <source>
        <dbReference type="SMART" id="SM00905"/>
    </source>
</evidence>
<dbReference type="EMBL" id="QPMH01000005">
    <property type="protein sequence ID" value="RDD62419.1"/>
    <property type="molecule type" value="Genomic_DNA"/>
</dbReference>
<feature type="domain" description="Dihydroneopterin aldolase/epimerase" evidence="8">
    <location>
        <begin position="25"/>
        <end position="134"/>
    </location>
</feature>
<dbReference type="InterPro" id="IPR006156">
    <property type="entry name" value="Dihydroneopterin_aldolase"/>
</dbReference>
<dbReference type="Gene3D" id="3.30.1130.10">
    <property type="match status" value="1"/>
</dbReference>
<keyword evidence="10" id="KW-1185">Reference proteome</keyword>
<organism evidence="9 10">
    <name type="scientific">Ferruginivarius sediminum</name>
    <dbReference type="NCBI Taxonomy" id="2661937"/>
    <lineage>
        <taxon>Bacteria</taxon>
        <taxon>Pseudomonadati</taxon>
        <taxon>Pseudomonadota</taxon>
        <taxon>Alphaproteobacteria</taxon>
        <taxon>Rhodospirillales</taxon>
        <taxon>Rhodospirillaceae</taxon>
        <taxon>Ferruginivarius</taxon>
    </lineage>
</organism>
<dbReference type="RefSeq" id="WP_114581516.1">
    <property type="nucleotide sequence ID" value="NZ_QPMH01000005.1"/>
</dbReference>
<comment type="caution">
    <text evidence="9">The sequence shown here is derived from an EMBL/GenBank/DDBJ whole genome shotgun (WGS) entry which is preliminary data.</text>
</comment>
<sequence>MTKAETAQDAGKTTAHKTRVTRQRIFVRDLTVTCKLGVTERERAKTQRIRINVELEVEPERPIHDDPAYVVDYRHIVPSIRDIAWNCAPLLLESLADQIAAACLYDTRTKVVRVRIEKLDRYSDTAGIGIEVEHTRDGE</sequence>
<keyword evidence="6" id="KW-0456">Lyase</keyword>
<dbReference type="Proteomes" id="UP000253941">
    <property type="component" value="Unassembled WGS sequence"/>
</dbReference>
<comment type="catalytic activity">
    <reaction evidence="1">
        <text>7,8-dihydroneopterin = 6-hydroxymethyl-7,8-dihydropterin + glycolaldehyde</text>
        <dbReference type="Rhea" id="RHEA:10540"/>
        <dbReference type="ChEBI" id="CHEBI:17001"/>
        <dbReference type="ChEBI" id="CHEBI:17071"/>
        <dbReference type="ChEBI" id="CHEBI:44841"/>
        <dbReference type="EC" id="4.1.2.25"/>
    </reaction>
</comment>
<proteinExistence type="inferred from homology"/>
<gene>
    <name evidence="9" type="ORF">DRB17_07140</name>
</gene>
<dbReference type="InterPro" id="IPR006157">
    <property type="entry name" value="FolB_dom"/>
</dbReference>
<dbReference type="GO" id="GO:0046656">
    <property type="term" value="P:folic acid biosynthetic process"/>
    <property type="evidence" value="ECO:0007669"/>
    <property type="project" value="UniProtKB-KW"/>
</dbReference>
<dbReference type="GO" id="GO:0004150">
    <property type="term" value="F:dihydroneopterin aldolase activity"/>
    <property type="evidence" value="ECO:0007669"/>
    <property type="project" value="UniProtKB-EC"/>
</dbReference>
<evidence type="ECO:0000256" key="4">
    <source>
        <dbReference type="ARBA" id="ARBA00013043"/>
    </source>
</evidence>
<dbReference type="NCBIfam" id="TIGR00526">
    <property type="entry name" value="folB_dom"/>
    <property type="match status" value="1"/>
</dbReference>
<dbReference type="PANTHER" id="PTHR42844">
    <property type="entry name" value="DIHYDRONEOPTERIN ALDOLASE 1-RELATED"/>
    <property type="match status" value="1"/>
</dbReference>
<evidence type="ECO:0000313" key="10">
    <source>
        <dbReference type="Proteomes" id="UP000253941"/>
    </source>
</evidence>
<evidence type="ECO:0000256" key="6">
    <source>
        <dbReference type="ARBA" id="ARBA00023239"/>
    </source>
</evidence>
<dbReference type="PANTHER" id="PTHR42844:SF1">
    <property type="entry name" value="DIHYDRONEOPTERIN ALDOLASE 1-RELATED"/>
    <property type="match status" value="1"/>
</dbReference>
<evidence type="ECO:0000256" key="3">
    <source>
        <dbReference type="ARBA" id="ARBA00005708"/>
    </source>
</evidence>
<evidence type="ECO:0000256" key="5">
    <source>
        <dbReference type="ARBA" id="ARBA00022909"/>
    </source>
</evidence>
<dbReference type="InterPro" id="IPR043133">
    <property type="entry name" value="GTP-CH-I_C/QueF"/>
</dbReference>
<evidence type="ECO:0000256" key="1">
    <source>
        <dbReference type="ARBA" id="ARBA00001353"/>
    </source>
</evidence>
<accession>A0A369TAS7</accession>
<evidence type="ECO:0000256" key="2">
    <source>
        <dbReference type="ARBA" id="ARBA00005013"/>
    </source>
</evidence>
<evidence type="ECO:0000256" key="7">
    <source>
        <dbReference type="ARBA" id="ARBA00032903"/>
    </source>
</evidence>
<comment type="pathway">
    <text evidence="2">Cofactor biosynthesis; tetrahydrofolate biosynthesis; 2-amino-4-hydroxy-6-hydroxymethyl-7,8-dihydropteridine diphosphate from 7,8-dihydroneopterin triphosphate: step 3/4.</text>
</comment>
<name>A0A369TAS7_9PROT</name>
<reference evidence="9 10" key="1">
    <citation type="submission" date="2018-07" db="EMBL/GenBank/DDBJ databases">
        <title>Venubactetium sediminum gen. nov., sp. nov., isolated from a marine solar saltern.</title>
        <authorList>
            <person name="Wang S."/>
        </authorList>
    </citation>
    <scope>NUCLEOTIDE SEQUENCE [LARGE SCALE GENOMIC DNA]</scope>
    <source>
        <strain evidence="9 10">WD2A32</strain>
    </source>
</reference>
<dbReference type="GO" id="GO:0005737">
    <property type="term" value="C:cytoplasm"/>
    <property type="evidence" value="ECO:0007669"/>
    <property type="project" value="TreeGrafter"/>
</dbReference>
<keyword evidence="5" id="KW-0289">Folate biosynthesis</keyword>
<comment type="similarity">
    <text evidence="3">Belongs to the DHNA family.</text>
</comment>
<dbReference type="EC" id="4.1.2.25" evidence="4"/>
<dbReference type="AlphaFoldDB" id="A0A369TAS7"/>
<protein>
    <recommendedName>
        <fullName evidence="4">dihydroneopterin aldolase</fullName>
        <ecNumber evidence="4">4.1.2.25</ecNumber>
    </recommendedName>
    <alternativeName>
        <fullName evidence="7">7,8-dihydroneopterin aldolase</fullName>
    </alternativeName>
</protein>